<accession>A0A4R8IPS8</accession>
<evidence type="ECO:0000259" key="2">
    <source>
        <dbReference type="SMART" id="SM00992"/>
    </source>
</evidence>
<dbReference type="AlphaFoldDB" id="A0A4R8IPS8"/>
<sequence>MATQAHFTLGQVVHHLKFDYRGVIVDVDPVFEGSDEWYEQVARSQPPRDQPWYHVLVDNGDHMTYVAERHLEADDSGDPIRHPALESYFTDFNGSSYQPRQSLN</sequence>
<dbReference type="GO" id="GO:0003677">
    <property type="term" value="F:DNA binding"/>
    <property type="evidence" value="ECO:0007669"/>
    <property type="project" value="UniProtKB-UniRule"/>
</dbReference>
<dbReference type="InterPro" id="IPR011722">
    <property type="entry name" value="Hemimethylated_DNA-bd_dom"/>
</dbReference>
<gene>
    <name evidence="3" type="ORF">EDC23_0913</name>
</gene>
<dbReference type="NCBIfam" id="TIGR02097">
    <property type="entry name" value="yccV"/>
    <property type="match status" value="1"/>
</dbReference>
<dbReference type="InterPro" id="IPR053189">
    <property type="entry name" value="Clp_protease_adapter_ClpF"/>
</dbReference>
<keyword evidence="3" id="KW-0346">Stress response</keyword>
<dbReference type="EMBL" id="SOQX01000002">
    <property type="protein sequence ID" value="TDY02538.1"/>
    <property type="molecule type" value="Genomic_DNA"/>
</dbReference>
<dbReference type="SUPFAM" id="SSF141255">
    <property type="entry name" value="YccV-like"/>
    <property type="match status" value="1"/>
</dbReference>
<dbReference type="PANTHER" id="PTHR48439:SF1">
    <property type="entry name" value="HEMIMETHYLATED DNA-BINDING DOMAIN-CONTAINING PROTEIN"/>
    <property type="match status" value="1"/>
</dbReference>
<dbReference type="OrthoDB" id="9806050at2"/>
<dbReference type="RefSeq" id="WP_134081606.1">
    <property type="nucleotide sequence ID" value="NZ_SOQX01000002.1"/>
</dbReference>
<dbReference type="SMART" id="SM00992">
    <property type="entry name" value="YccV-like"/>
    <property type="match status" value="1"/>
</dbReference>
<dbReference type="Gene3D" id="2.30.30.390">
    <property type="entry name" value="Hemimethylated DNA-binding domain"/>
    <property type="match status" value="1"/>
</dbReference>
<protein>
    <recommendedName>
        <fullName evidence="1">Heat shock protein HspQ</fullName>
    </recommendedName>
</protein>
<evidence type="ECO:0000313" key="3">
    <source>
        <dbReference type="EMBL" id="TDY02538.1"/>
    </source>
</evidence>
<organism evidence="3 4">
    <name type="scientific">Thiohalophilus thiocyanatoxydans</name>
    <dbReference type="NCBI Taxonomy" id="381308"/>
    <lineage>
        <taxon>Bacteria</taxon>
        <taxon>Pseudomonadati</taxon>
        <taxon>Pseudomonadota</taxon>
        <taxon>Gammaproteobacteria</taxon>
        <taxon>Thiohalomonadales</taxon>
        <taxon>Thiohalophilaceae</taxon>
        <taxon>Thiohalophilus</taxon>
    </lineage>
</organism>
<evidence type="ECO:0000256" key="1">
    <source>
        <dbReference type="NCBIfam" id="TIGR02097"/>
    </source>
</evidence>
<comment type="caution">
    <text evidence="3">The sequence shown here is derived from an EMBL/GenBank/DDBJ whole genome shotgun (WGS) entry which is preliminary data.</text>
</comment>
<proteinExistence type="predicted"/>
<dbReference type="Pfam" id="PF08755">
    <property type="entry name" value="YccV-like"/>
    <property type="match status" value="1"/>
</dbReference>
<evidence type="ECO:0000313" key="4">
    <source>
        <dbReference type="Proteomes" id="UP000294914"/>
    </source>
</evidence>
<dbReference type="PANTHER" id="PTHR48439">
    <property type="entry name" value="HEMIMETHYLATED DNA-BINDING DOMAIN-CONTAINING PROTEIN"/>
    <property type="match status" value="1"/>
</dbReference>
<dbReference type="InterPro" id="IPR036623">
    <property type="entry name" value="Hemimethylated_DNA-bd_sf"/>
</dbReference>
<name>A0A4R8IPS8_9GAMM</name>
<keyword evidence="4" id="KW-1185">Reference proteome</keyword>
<feature type="domain" description="Hemimethylated DNA-binding" evidence="2">
    <location>
        <begin position="4"/>
        <end position="100"/>
    </location>
</feature>
<dbReference type="Proteomes" id="UP000294914">
    <property type="component" value="Unassembled WGS sequence"/>
</dbReference>
<reference evidence="3 4" key="1">
    <citation type="submission" date="2019-03" db="EMBL/GenBank/DDBJ databases">
        <title>Genomic Encyclopedia of Type Strains, Phase IV (KMG-IV): sequencing the most valuable type-strain genomes for metagenomic binning, comparative biology and taxonomic classification.</title>
        <authorList>
            <person name="Goeker M."/>
        </authorList>
    </citation>
    <scope>NUCLEOTIDE SEQUENCE [LARGE SCALE GENOMIC DNA]</scope>
    <source>
        <strain evidence="3 4">DSM 16326</strain>
    </source>
</reference>